<dbReference type="InterPro" id="IPR050583">
    <property type="entry name" value="Mycobacterial_A85_antigen"/>
</dbReference>
<reference evidence="1" key="1">
    <citation type="submission" date="2020-08" db="EMBL/GenBank/DDBJ databases">
        <title>Genome public.</title>
        <authorList>
            <person name="Liu C."/>
            <person name="Sun Q."/>
        </authorList>
    </citation>
    <scope>NUCLEOTIDE SEQUENCE</scope>
    <source>
        <strain evidence="1">BX8</strain>
    </source>
</reference>
<protein>
    <submittedName>
        <fullName evidence="1">Prolyl oligopeptidase family serine peptidase</fullName>
    </submittedName>
</protein>
<proteinExistence type="predicted"/>
<dbReference type="EMBL" id="JACONZ010000001">
    <property type="protein sequence ID" value="MBC5579892.1"/>
    <property type="molecule type" value="Genomic_DNA"/>
</dbReference>
<accession>A0A923L077</accession>
<sequence length="279" mass="31627">MAYINAKLRSQVLLRTVDVALYYPNDYPEEVVPGIRGVFTLLHGFNGCGQDWLQLSAATRYAADNGLILVAPSCENSFYCDMVYGDAWYTFLTEELPVLLEKFFRVPTAREQNFIAGLSMGGYGAMLLAMTHPERYAGAASFSGAVDLAMMLQQQGAQLPELRRSFVPIFGEQLALPQDRDLRALAGRLSGLPAEQQPRLLFTCGLEDNEPYYIHLQNRSLYDSIHALPFAGYRYMEWPGNHEWKFWDRSLVYAIDWFLSPGYAQAKHGDWRSEAQIIL</sequence>
<dbReference type="Gene3D" id="3.40.50.1820">
    <property type="entry name" value="alpha/beta hydrolase"/>
    <property type="match status" value="1"/>
</dbReference>
<dbReference type="SUPFAM" id="SSF53474">
    <property type="entry name" value="alpha/beta-Hydrolases"/>
    <property type="match status" value="1"/>
</dbReference>
<evidence type="ECO:0000313" key="2">
    <source>
        <dbReference type="Proteomes" id="UP000659630"/>
    </source>
</evidence>
<dbReference type="AlphaFoldDB" id="A0A923L077"/>
<dbReference type="InterPro" id="IPR000801">
    <property type="entry name" value="Esterase-like"/>
</dbReference>
<dbReference type="InterPro" id="IPR029058">
    <property type="entry name" value="AB_hydrolase_fold"/>
</dbReference>
<dbReference type="Pfam" id="PF00756">
    <property type="entry name" value="Esterase"/>
    <property type="match status" value="1"/>
</dbReference>
<dbReference type="PANTHER" id="PTHR48098">
    <property type="entry name" value="ENTEROCHELIN ESTERASE-RELATED"/>
    <property type="match status" value="1"/>
</dbReference>
<evidence type="ECO:0000313" key="1">
    <source>
        <dbReference type="EMBL" id="MBC5579892.1"/>
    </source>
</evidence>
<dbReference type="RefSeq" id="WP_186886273.1">
    <property type="nucleotide sequence ID" value="NZ_JACONZ010000001.1"/>
</dbReference>
<dbReference type="GO" id="GO:0016747">
    <property type="term" value="F:acyltransferase activity, transferring groups other than amino-acyl groups"/>
    <property type="evidence" value="ECO:0007669"/>
    <property type="project" value="TreeGrafter"/>
</dbReference>
<comment type="caution">
    <text evidence="1">The sequence shown here is derived from an EMBL/GenBank/DDBJ whole genome shotgun (WGS) entry which is preliminary data.</text>
</comment>
<dbReference type="Proteomes" id="UP000659630">
    <property type="component" value="Unassembled WGS sequence"/>
</dbReference>
<name>A0A923L077_9FIRM</name>
<organism evidence="1 2">
    <name type="scientific">Anaerofilum hominis</name>
    <dbReference type="NCBI Taxonomy" id="2763016"/>
    <lineage>
        <taxon>Bacteria</taxon>
        <taxon>Bacillati</taxon>
        <taxon>Bacillota</taxon>
        <taxon>Clostridia</taxon>
        <taxon>Eubacteriales</taxon>
        <taxon>Oscillospiraceae</taxon>
        <taxon>Anaerofilum</taxon>
    </lineage>
</organism>
<keyword evidence="2" id="KW-1185">Reference proteome</keyword>
<dbReference type="PANTHER" id="PTHR48098:SF1">
    <property type="entry name" value="DIACYLGLYCEROL ACYLTRANSFERASE_MYCOLYLTRANSFERASE AG85A"/>
    <property type="match status" value="1"/>
</dbReference>
<gene>
    <name evidence="1" type="ORF">H8S23_00020</name>
</gene>